<evidence type="ECO:0000256" key="1">
    <source>
        <dbReference type="ARBA" id="ARBA00004477"/>
    </source>
</evidence>
<accession>A0A8C0MR74</accession>
<evidence type="ECO:0000256" key="12">
    <source>
        <dbReference type="RuleBase" id="RU363075"/>
    </source>
</evidence>
<evidence type="ECO:0000256" key="2">
    <source>
        <dbReference type="ARBA" id="ARBA00004922"/>
    </source>
</evidence>
<comment type="pathway">
    <text evidence="2">Protein modification; protein glycosylation.</text>
</comment>
<feature type="transmembrane region" description="Helical" evidence="12">
    <location>
        <begin position="177"/>
        <end position="202"/>
    </location>
</feature>
<feature type="transmembrane region" description="Helical" evidence="12">
    <location>
        <begin position="290"/>
        <end position="308"/>
    </location>
</feature>
<dbReference type="Pfam" id="PF03901">
    <property type="entry name" value="Glyco_transf_22"/>
    <property type="match status" value="1"/>
</dbReference>
<dbReference type="InterPro" id="IPR005599">
    <property type="entry name" value="GPI_mannosylTrfase"/>
</dbReference>
<feature type="transmembrane region" description="Helical" evidence="12">
    <location>
        <begin position="262"/>
        <end position="283"/>
    </location>
</feature>
<evidence type="ECO:0000256" key="5">
    <source>
        <dbReference type="ARBA" id="ARBA00022679"/>
    </source>
</evidence>
<evidence type="ECO:0000256" key="8">
    <source>
        <dbReference type="ARBA" id="ARBA00022989"/>
    </source>
</evidence>
<dbReference type="Ensembl" id="ENSCAFT00030017861.1">
    <property type="protein sequence ID" value="ENSCAFP00030015601.1"/>
    <property type="gene ID" value="ENSCAFG00030009648.1"/>
</dbReference>
<feature type="transmembrane region" description="Helical" evidence="12">
    <location>
        <begin position="123"/>
        <end position="146"/>
    </location>
</feature>
<keyword evidence="4 12" id="KW-0328">Glycosyltransferase</keyword>
<evidence type="ECO:0000313" key="13">
    <source>
        <dbReference type="Ensembl" id="ENSCAFP00030015601.1"/>
    </source>
</evidence>
<sequence>MAGKRPLGAGRQRRLLGLLVAVAAIHLITCPYAKVEESFNLQAMHDLLYYRLDTDKYDHLEFPGVVPRTFLGPLAVAALSSPVVYVLSLLEAPKFYSQLVVRAVLGLGVIFGLWTLQKEVRRQFGATVATMFCWVTATQFHLMFYCTRTLPNVLALPVVLPALAAWLQLRWARFIRLSAFAILVFRAELSVFLGLALLLLLGTRRLTVAKALRCALPAGALCLGLTVAVDSCFWRYLVWPEGKVLWYNTVLNKSSNWGTSPLLWYFYSALPRGLGCSLFFVPLGAVDRRALALLLLSLGFVALYSLLPHKELRFVIYTFPVLNIVAARGCACLLNNYRKSWLYKAGSVLVIGHLAVNAAYSATALYVSHFNYPGGVAMHKLHQLVAPGTDVALHIDVAAAQTGVSRFLEVNGAWRYDKREDGGGLGRGAPAREGPARGVTVVYPFLSVPSPSLGFPSCHPGLRLASERSQSEMCGLCSCRFCSLQRLRTLGRWDLNPQSQHDAGHHEHVRSVIMHVCTENNFLVAYFCFPWYLYKKFQNGKLEANLGAYQIVGFFKEKQRYRNTPRAPLAHPQQPPGELGWGPPVHTLVLTHRVTGLCWSVLVYTLTLKTVLSCVASPDVAVGLEVGGSHRRGASRVQPGAGAPLEVVLCSSQMRVLPSTSRLVCMTVTVLRFGPLGRPPAVPAAGRLCPFLPLFSFCAAARSCGEPVGIPWCSGVAVLSWVACAPWGLSAAILPLPRVSCSSPHPPAW</sequence>
<protein>
    <recommendedName>
        <fullName evidence="12">Mannosyltransferase</fullName>
        <ecNumber evidence="12">2.4.1.-</ecNumber>
    </recommendedName>
</protein>
<evidence type="ECO:0000313" key="14">
    <source>
        <dbReference type="Proteomes" id="UP000694429"/>
    </source>
</evidence>
<reference evidence="13" key="2">
    <citation type="submission" date="2025-08" db="UniProtKB">
        <authorList>
            <consortium name="Ensembl"/>
        </authorList>
    </citation>
    <scope>IDENTIFICATION</scope>
</reference>
<keyword evidence="6 12" id="KW-0812">Transmembrane</keyword>
<feature type="transmembrane region" description="Helical" evidence="12">
    <location>
        <begin position="70"/>
        <end position="87"/>
    </location>
</feature>
<keyword evidence="9 12" id="KW-0472">Membrane</keyword>
<feature type="transmembrane region" description="Helical" evidence="12">
    <location>
        <begin position="341"/>
        <end position="360"/>
    </location>
</feature>
<feature type="transmembrane region" description="Helical" evidence="12">
    <location>
        <begin position="153"/>
        <end position="171"/>
    </location>
</feature>
<keyword evidence="7 12" id="KW-0256">Endoplasmic reticulum</keyword>
<dbReference type="UniPathway" id="UPA00378"/>
<dbReference type="PANTHER" id="PTHR22760">
    <property type="entry name" value="GLYCOSYLTRANSFERASE"/>
    <property type="match status" value="1"/>
</dbReference>
<name>A0A8C0MR74_CANLF</name>
<comment type="subcellular location">
    <subcellularLocation>
        <location evidence="1 12">Endoplasmic reticulum membrane</location>
        <topology evidence="1 12">Multi-pass membrane protein</topology>
    </subcellularLocation>
</comment>
<evidence type="ECO:0000256" key="3">
    <source>
        <dbReference type="ARBA" id="ARBA00007063"/>
    </source>
</evidence>
<evidence type="ECO:0000256" key="4">
    <source>
        <dbReference type="ARBA" id="ARBA00022676"/>
    </source>
</evidence>
<evidence type="ECO:0000256" key="9">
    <source>
        <dbReference type="ARBA" id="ARBA00023136"/>
    </source>
</evidence>
<proteinExistence type="inferred from homology"/>
<organism evidence="13 14">
    <name type="scientific">Canis lupus familiaris</name>
    <name type="common">Dog</name>
    <name type="synonym">Canis familiaris</name>
    <dbReference type="NCBI Taxonomy" id="9615"/>
    <lineage>
        <taxon>Eukaryota</taxon>
        <taxon>Metazoa</taxon>
        <taxon>Chordata</taxon>
        <taxon>Craniata</taxon>
        <taxon>Vertebrata</taxon>
        <taxon>Euteleostomi</taxon>
        <taxon>Mammalia</taxon>
        <taxon>Eutheria</taxon>
        <taxon>Laurasiatheria</taxon>
        <taxon>Carnivora</taxon>
        <taxon>Caniformia</taxon>
        <taxon>Canidae</taxon>
        <taxon>Canis</taxon>
    </lineage>
</organism>
<dbReference type="AlphaFoldDB" id="A0A8C0MR74"/>
<evidence type="ECO:0000256" key="11">
    <source>
        <dbReference type="ARBA" id="ARBA00048899"/>
    </source>
</evidence>
<evidence type="ECO:0000256" key="6">
    <source>
        <dbReference type="ARBA" id="ARBA00022692"/>
    </source>
</evidence>
<comment type="catalytic activity">
    <reaction evidence="11">
        <text>an alpha-D-Man-(1-&gt;2)-alpha-D-Man-(1-&gt;2)-alpha-D-Man-(1-&gt;3)-[alpha-D-Man-(1-&gt;2)-alpha-D-Man-(1-&gt;3)-alpha-D-Man-(1-&gt;6)]-beta-D-Man-(1-&gt;4)-beta-D-GlcNAc-(1-&gt;4)-alpha-D-GlcNAc-diphospho-di-trans,poly-cis-dolichol + a di-trans,poly-cis-dolichyl beta-D-mannosyl phosphate = an alpha-D-Man-(1-&gt;2)-alpha-D-Man-(1-&gt;2)-alpha-D-Man-(1-&gt;3)-[alpha-D-Man-(1-&gt;2)-alpha-D-Man-(1-&gt;3)-[alpha-D-Man-(1-&gt;6)]-alpha-D-Man-(1-&gt;6)]-beta-D-Man-(1-&gt;4)-beta-D-GlcNAc-(1-&gt;4)-alpha-D-GlcNAc-diphospho-di-trans,poly-cis-dolichol + a di-trans,poly-cis-dolichyl phosphate + H(+)</text>
        <dbReference type="Rhea" id="RHEA:29535"/>
        <dbReference type="Rhea" id="RHEA-COMP:19498"/>
        <dbReference type="Rhea" id="RHEA-COMP:19501"/>
        <dbReference type="Rhea" id="RHEA-COMP:19518"/>
        <dbReference type="Rhea" id="RHEA-COMP:19519"/>
        <dbReference type="ChEBI" id="CHEBI:15378"/>
        <dbReference type="ChEBI" id="CHEBI:57683"/>
        <dbReference type="ChEBI" id="CHEBI:58211"/>
        <dbReference type="ChEBI" id="CHEBI:132517"/>
        <dbReference type="ChEBI" id="CHEBI:132519"/>
        <dbReference type="EC" id="2.4.1.260"/>
    </reaction>
    <physiologicalReaction direction="left-to-right" evidence="11">
        <dbReference type="Rhea" id="RHEA:29536"/>
    </physiologicalReaction>
</comment>
<dbReference type="GO" id="GO:0005789">
    <property type="term" value="C:endoplasmic reticulum membrane"/>
    <property type="evidence" value="ECO:0007669"/>
    <property type="project" value="UniProtKB-SubCell"/>
</dbReference>
<feature type="transmembrane region" description="Helical" evidence="12">
    <location>
        <begin position="314"/>
        <end position="334"/>
    </location>
</feature>
<comment type="function">
    <text evidence="10">Mannosyltransferase that operates in the biosynthetic pathway of dolichol-linked oligosaccharides, the glycan precursors employed in protein asparagine (N)-glycosylation. The assembly of dolichol-linked oligosaccharides begins on the cytosolic side of the endoplasmic reticulum membrane and finishes in its lumen. The sequential addition of sugars to dolichol pyrophosphate produces dolichol-linked oligosaccharides containing fourteen sugars, including two GlcNAcs, nine mannoses and three glucoses. Once assembled, the oligosaccharide is transferred from the lipid to nascent proteins by oligosaccharyltransferases. In the lumen of the endoplasmic reticulum, adds the eighth mannose residue in an alpha-1,6 linkage onto Man(7)GlcNAc(2)-PP-dolichol to produce Man(8)GlcNAc(2)-PP-dolichol.</text>
</comment>
<feature type="transmembrane region" description="Helical" evidence="12">
    <location>
        <begin position="99"/>
        <end position="117"/>
    </location>
</feature>
<feature type="transmembrane region" description="Helical" evidence="12">
    <location>
        <begin position="214"/>
        <end position="237"/>
    </location>
</feature>
<evidence type="ECO:0000256" key="10">
    <source>
        <dbReference type="ARBA" id="ARBA00044721"/>
    </source>
</evidence>
<reference evidence="13" key="1">
    <citation type="submission" date="2019-03" db="EMBL/GenBank/DDBJ databases">
        <authorList>
            <person name="Warren W.C."/>
            <person name="Johnson G.S."/>
        </authorList>
    </citation>
    <scope>NUCLEOTIDE SEQUENCE [LARGE SCALE GENOMIC DNA]</scope>
    <source>
        <strain evidence="13">Basenji</strain>
    </source>
</reference>
<evidence type="ECO:0000256" key="7">
    <source>
        <dbReference type="ARBA" id="ARBA00022824"/>
    </source>
</evidence>
<dbReference type="GO" id="GO:0052917">
    <property type="term" value="F:dol-P-Man:Man(7)GlcNAc(2)-PP-Dol alpha-1,6-mannosyltransferase activity"/>
    <property type="evidence" value="ECO:0007669"/>
    <property type="project" value="UniProtKB-EC"/>
</dbReference>
<keyword evidence="8 12" id="KW-1133">Transmembrane helix</keyword>
<dbReference type="EC" id="2.4.1.-" evidence="12"/>
<dbReference type="PANTHER" id="PTHR22760:SF1">
    <property type="entry name" value="DOL-P-MAN:MAN(7)GLCNAC(2)-PP-DOL ALPHA-1,6-MANNOSYLTRANSFERASE"/>
    <property type="match status" value="1"/>
</dbReference>
<dbReference type="Proteomes" id="UP000694429">
    <property type="component" value="Chromosome 10"/>
</dbReference>
<comment type="similarity">
    <text evidence="3 12">Belongs to the glycosyltransferase 22 family.</text>
</comment>
<keyword evidence="5" id="KW-0808">Transferase</keyword>